<dbReference type="InterPro" id="IPR001661">
    <property type="entry name" value="Glyco_hydro_37"/>
</dbReference>
<accession>A6GCL5</accession>
<comment type="caution">
    <text evidence="2">The sequence shown here is derived from an EMBL/GenBank/DDBJ whole genome shotgun (WGS) entry which is preliminary data.</text>
</comment>
<dbReference type="Pfam" id="PF22422">
    <property type="entry name" value="MGH1-like_GH"/>
    <property type="match status" value="1"/>
</dbReference>
<proteinExistence type="predicted"/>
<dbReference type="InterPro" id="IPR008928">
    <property type="entry name" value="6-hairpin_glycosidase_sf"/>
</dbReference>
<dbReference type="EMBL" id="ABCS01000066">
    <property type="protein sequence ID" value="EDM76367.1"/>
    <property type="molecule type" value="Genomic_DNA"/>
</dbReference>
<sequence>MSIEPTPEREQAEAPAFESLDAVVGFTPGPWPEAVEDRRQNVLFDHGAWFGLALPDPAHAGSFAGPYDLRVPGWVGFGGLRFELEGLRPDPASLSLREGPGVLEQSLDYADADGQARARVELRAFFASADELLVAASVRNLGEQPLALRQAWSGRGEGLALEGGAVTWTRAARSTPLRLSVAADAEVKLDAAAGYRAQGPERALDPGAEQRYVVALRSTSGAAPTPLEADAVEARWARNRQRWDTYLRGAWLGRADTPKSERDLAARAVMTLIANWRAPSERVAGSGLFPSWAYDGFHGYWAWDSWKHAVALARFAPELARAQIRVLLDRQREDGMIPDVIYPGPEQDNWRDTKPPLAAWAVAAVVEATGDADFARECLPALLRYHAWWYAQRDHDGDGLCEYGSTDGTRIAAAWESGMDNAVRFDDAAMLAHPEQPGAWSMDRESVDLNAYLVADKRALAQVLRALGQGEHADALTAEAEVLADRVRTEHWDDARGWFRDRRLDGSWAPGWGPEGWTPLWAGLATPEQAQRLRATMLDPEAFATAVPLGTLAASDPNFDPERGYWRGPVWLDQAYFGVAGLRRAGFHDDAEALTQTLLSAPEGLATGGAIRENYHPLTGAGQHARHFSWSAAAVLMLLWDRWEAHSA</sequence>
<dbReference type="GO" id="GO:0004555">
    <property type="term" value="F:alpha,alpha-trehalase activity"/>
    <property type="evidence" value="ECO:0007669"/>
    <property type="project" value="InterPro"/>
</dbReference>
<evidence type="ECO:0000313" key="3">
    <source>
        <dbReference type="Proteomes" id="UP000005801"/>
    </source>
</evidence>
<dbReference type="InterPro" id="IPR012341">
    <property type="entry name" value="6hp_glycosidase-like_sf"/>
</dbReference>
<dbReference type="AlphaFoldDB" id="A6GCL5"/>
<dbReference type="GO" id="GO:0005993">
    <property type="term" value="P:trehalose catabolic process"/>
    <property type="evidence" value="ECO:0007669"/>
    <property type="project" value="TreeGrafter"/>
</dbReference>
<dbReference type="PANTHER" id="PTHR23403:SF1">
    <property type="entry name" value="TREHALASE"/>
    <property type="match status" value="1"/>
</dbReference>
<keyword evidence="3" id="KW-1185">Reference proteome</keyword>
<evidence type="ECO:0000313" key="2">
    <source>
        <dbReference type="EMBL" id="EDM76367.1"/>
    </source>
</evidence>
<dbReference type="Gene3D" id="2.70.98.50">
    <property type="entry name" value="putative glycoside hydrolase family protein from bacillus halodurans"/>
    <property type="match status" value="1"/>
</dbReference>
<protein>
    <submittedName>
        <fullName evidence="2">Lipoprotein, putative</fullName>
    </submittedName>
</protein>
<evidence type="ECO:0000259" key="1">
    <source>
        <dbReference type="Pfam" id="PF22422"/>
    </source>
</evidence>
<keyword evidence="2" id="KW-0449">Lipoprotein</keyword>
<dbReference type="Gene3D" id="1.50.10.10">
    <property type="match status" value="1"/>
</dbReference>
<dbReference type="InterPro" id="IPR054491">
    <property type="entry name" value="MGH1-like_GH"/>
</dbReference>
<dbReference type="SUPFAM" id="SSF48208">
    <property type="entry name" value="Six-hairpin glycosidases"/>
    <property type="match status" value="1"/>
</dbReference>
<dbReference type="STRING" id="391625.PPSIR1_07370"/>
<name>A6GCL5_9BACT</name>
<reference evidence="2 3" key="1">
    <citation type="submission" date="2007-06" db="EMBL/GenBank/DDBJ databases">
        <authorList>
            <person name="Shimkets L."/>
            <person name="Ferriera S."/>
            <person name="Johnson J."/>
            <person name="Kravitz S."/>
            <person name="Beeson K."/>
            <person name="Sutton G."/>
            <person name="Rogers Y.-H."/>
            <person name="Friedman R."/>
            <person name="Frazier M."/>
            <person name="Venter J.C."/>
        </authorList>
    </citation>
    <scope>NUCLEOTIDE SEQUENCE [LARGE SCALE GENOMIC DNA]</scope>
    <source>
        <strain evidence="2 3">SIR-1</strain>
    </source>
</reference>
<gene>
    <name evidence="2" type="ORF">PPSIR1_07370</name>
</gene>
<feature type="domain" description="Mannosylglycerate hydrolase MGH1-like glycoside hydrolase" evidence="1">
    <location>
        <begin position="300"/>
        <end position="631"/>
    </location>
</feature>
<dbReference type="eggNOG" id="COG3408">
    <property type="taxonomic scope" value="Bacteria"/>
</dbReference>
<dbReference type="PANTHER" id="PTHR23403">
    <property type="entry name" value="TREHALASE"/>
    <property type="match status" value="1"/>
</dbReference>
<dbReference type="Proteomes" id="UP000005801">
    <property type="component" value="Unassembled WGS sequence"/>
</dbReference>
<organism evidence="2 3">
    <name type="scientific">Plesiocystis pacifica SIR-1</name>
    <dbReference type="NCBI Taxonomy" id="391625"/>
    <lineage>
        <taxon>Bacteria</taxon>
        <taxon>Pseudomonadati</taxon>
        <taxon>Myxococcota</taxon>
        <taxon>Polyangia</taxon>
        <taxon>Nannocystales</taxon>
        <taxon>Nannocystaceae</taxon>
        <taxon>Plesiocystis</taxon>
    </lineage>
</organism>